<feature type="region of interest" description="Disordered" evidence="1">
    <location>
        <begin position="176"/>
        <end position="310"/>
    </location>
</feature>
<reference evidence="2" key="2">
    <citation type="submission" date="2023-05" db="EMBL/GenBank/DDBJ databases">
        <authorList>
            <consortium name="Lawrence Berkeley National Laboratory"/>
            <person name="Steindorff A."/>
            <person name="Hensen N."/>
            <person name="Bonometti L."/>
            <person name="Westerberg I."/>
            <person name="Brannstrom I.O."/>
            <person name="Guillou S."/>
            <person name="Cros-Aarteil S."/>
            <person name="Calhoun S."/>
            <person name="Haridas S."/>
            <person name="Kuo A."/>
            <person name="Mondo S."/>
            <person name="Pangilinan J."/>
            <person name="Riley R."/>
            <person name="Labutti K."/>
            <person name="Andreopoulos B."/>
            <person name="Lipzen A."/>
            <person name="Chen C."/>
            <person name="Yanf M."/>
            <person name="Daum C."/>
            <person name="Ng V."/>
            <person name="Clum A."/>
            <person name="Ohm R."/>
            <person name="Martin F."/>
            <person name="Silar P."/>
            <person name="Natvig D."/>
            <person name="Lalanne C."/>
            <person name="Gautier V."/>
            <person name="Ament-Velasquez S.L."/>
            <person name="Kruys A."/>
            <person name="Hutchinson M.I."/>
            <person name="Powell A.J."/>
            <person name="Barry K."/>
            <person name="Miller A.N."/>
            <person name="Grigoriev I.V."/>
            <person name="Debuchy R."/>
            <person name="Gladieux P."/>
            <person name="Thoren M.H."/>
            <person name="Johannesson H."/>
        </authorList>
    </citation>
    <scope>NUCLEOTIDE SEQUENCE</scope>
    <source>
        <strain evidence="2">CBS 315.58</strain>
    </source>
</reference>
<feature type="compositionally biased region" description="Polar residues" evidence="1">
    <location>
        <begin position="238"/>
        <end position="262"/>
    </location>
</feature>
<dbReference type="EMBL" id="MU864024">
    <property type="protein sequence ID" value="KAK4195148.1"/>
    <property type="molecule type" value="Genomic_DNA"/>
</dbReference>
<gene>
    <name evidence="2" type="ORF">QBC40DRAFT_289586</name>
</gene>
<evidence type="ECO:0000256" key="1">
    <source>
        <dbReference type="SAM" id="MobiDB-lite"/>
    </source>
</evidence>
<keyword evidence="3" id="KW-1185">Reference proteome</keyword>
<reference evidence="2" key="1">
    <citation type="journal article" date="2023" name="Mol. Phylogenet. Evol.">
        <title>Genome-scale phylogeny and comparative genomics of the fungal order Sordariales.</title>
        <authorList>
            <person name="Hensen N."/>
            <person name="Bonometti L."/>
            <person name="Westerberg I."/>
            <person name="Brannstrom I.O."/>
            <person name="Guillou S."/>
            <person name="Cros-Aarteil S."/>
            <person name="Calhoun S."/>
            <person name="Haridas S."/>
            <person name="Kuo A."/>
            <person name="Mondo S."/>
            <person name="Pangilinan J."/>
            <person name="Riley R."/>
            <person name="LaButti K."/>
            <person name="Andreopoulos B."/>
            <person name="Lipzen A."/>
            <person name="Chen C."/>
            <person name="Yan M."/>
            <person name="Daum C."/>
            <person name="Ng V."/>
            <person name="Clum A."/>
            <person name="Steindorff A."/>
            <person name="Ohm R.A."/>
            <person name="Martin F."/>
            <person name="Silar P."/>
            <person name="Natvig D.O."/>
            <person name="Lalanne C."/>
            <person name="Gautier V."/>
            <person name="Ament-Velasquez S.L."/>
            <person name="Kruys A."/>
            <person name="Hutchinson M.I."/>
            <person name="Powell A.J."/>
            <person name="Barry K."/>
            <person name="Miller A.N."/>
            <person name="Grigoriev I.V."/>
            <person name="Debuchy R."/>
            <person name="Gladieux P."/>
            <person name="Hiltunen Thoren M."/>
            <person name="Johannesson H."/>
        </authorList>
    </citation>
    <scope>NUCLEOTIDE SEQUENCE</scope>
    <source>
        <strain evidence="2">CBS 315.58</strain>
    </source>
</reference>
<dbReference type="Proteomes" id="UP001303160">
    <property type="component" value="Unassembled WGS sequence"/>
</dbReference>
<evidence type="ECO:0000313" key="2">
    <source>
        <dbReference type="EMBL" id="KAK4195148.1"/>
    </source>
</evidence>
<feature type="compositionally biased region" description="Low complexity" evidence="1">
    <location>
        <begin position="176"/>
        <end position="186"/>
    </location>
</feature>
<feature type="compositionally biased region" description="Acidic residues" evidence="1">
    <location>
        <begin position="188"/>
        <end position="200"/>
    </location>
</feature>
<accession>A0AAN6X802</accession>
<evidence type="ECO:0000313" key="3">
    <source>
        <dbReference type="Proteomes" id="UP001303160"/>
    </source>
</evidence>
<organism evidence="2 3">
    <name type="scientific">Triangularia verruculosa</name>
    <dbReference type="NCBI Taxonomy" id="2587418"/>
    <lineage>
        <taxon>Eukaryota</taxon>
        <taxon>Fungi</taxon>
        <taxon>Dikarya</taxon>
        <taxon>Ascomycota</taxon>
        <taxon>Pezizomycotina</taxon>
        <taxon>Sordariomycetes</taxon>
        <taxon>Sordariomycetidae</taxon>
        <taxon>Sordariales</taxon>
        <taxon>Podosporaceae</taxon>
        <taxon>Triangularia</taxon>
    </lineage>
</organism>
<feature type="compositionally biased region" description="Low complexity" evidence="1">
    <location>
        <begin position="263"/>
        <end position="310"/>
    </location>
</feature>
<name>A0AAN6X802_9PEZI</name>
<protein>
    <submittedName>
        <fullName evidence="2">Uncharacterized protein</fullName>
    </submittedName>
</protein>
<sequence length="465" mass="47676">MCLVITLGVKCLGSRSIYSSLKTRTTAQGGITHRSYLFFKVAFFAYCHSFSSPTGPVFRSPPTLVSSQTEMHSKLLVLGALPMLAFARAYPPLLRGRTEGGYGDGGYVGTPVKTCEDIEQQTCGDGCVPVDYTCCPTQEGACAPGFNCQLGDNDEYGCCPDGQECVGDGGAITTTFSTPLPTSSVPAYEEEPTPTDEVEEPPLTTAPAEDTEPTSTAPVEEPEPTVTSTLIDEDLPTATASDSYEPSATATQEPDSTLTSGDSATATEEPATTGPTVTGTLTGSLTDPITTSTSNSPVNSTSSSHLTTAPTSYTTSTIYTTTIQTITSCAPTVPSCPAGSGSVVIVTKTIAVSTTICPVTPTPIPTSKQPILPPVKPTYGCSQGVGHHCPHPTSPTNTQTTSSQPWGTAPAGYTGIYTGPLPTTTLGGASTTSRVPVTAGAGKGVQGASWIGGVMAAFAVFGLIL</sequence>
<proteinExistence type="predicted"/>
<dbReference type="AlphaFoldDB" id="A0AAN6X802"/>
<comment type="caution">
    <text evidence="2">The sequence shown here is derived from an EMBL/GenBank/DDBJ whole genome shotgun (WGS) entry which is preliminary data.</text>
</comment>